<dbReference type="PROSITE" id="PS50222">
    <property type="entry name" value="EF_HAND_2"/>
    <property type="match status" value="2"/>
</dbReference>
<dbReference type="Proteomes" id="UP001465755">
    <property type="component" value="Unassembled WGS sequence"/>
</dbReference>
<protein>
    <recommendedName>
        <fullName evidence="2">EF-hand domain-containing protein</fullName>
    </recommendedName>
</protein>
<dbReference type="SMART" id="SM00054">
    <property type="entry name" value="EFh"/>
    <property type="match status" value="2"/>
</dbReference>
<proteinExistence type="predicted"/>
<dbReference type="InterPro" id="IPR011992">
    <property type="entry name" value="EF-hand-dom_pair"/>
</dbReference>
<gene>
    <name evidence="4" type="ORF">WJX73_002688</name>
    <name evidence="3" type="ORF">WJX73_004647</name>
</gene>
<reference evidence="4" key="2">
    <citation type="submission" date="2024-04" db="EMBL/GenBank/DDBJ databases">
        <authorList>
            <person name="Dal Grande F."/>
            <person name="Keller J."/>
            <person name="Delaux P.-M."/>
        </authorList>
    </citation>
    <scope>NUCLEOTIDE SEQUENCE</scope>
    <source>
        <strain evidence="4">SAG 2036</strain>
    </source>
</reference>
<evidence type="ECO:0000313" key="4">
    <source>
        <dbReference type="EMBL" id="KAK9809750.1"/>
    </source>
</evidence>
<dbReference type="EMBL" id="JALJOQ010000094">
    <property type="protein sequence ID" value="KAK9798938.1"/>
    <property type="molecule type" value="Genomic_DNA"/>
</dbReference>
<dbReference type="CDD" id="cd00051">
    <property type="entry name" value="EFh"/>
    <property type="match status" value="1"/>
</dbReference>
<dbReference type="InterPro" id="IPR002048">
    <property type="entry name" value="EF_hand_dom"/>
</dbReference>
<accession>A0AAW1PMW4</accession>
<feature type="domain" description="EF-hand" evidence="2">
    <location>
        <begin position="14"/>
        <end position="49"/>
    </location>
</feature>
<dbReference type="Pfam" id="PF13499">
    <property type="entry name" value="EF-hand_7"/>
    <property type="match status" value="1"/>
</dbReference>
<evidence type="ECO:0000313" key="3">
    <source>
        <dbReference type="EMBL" id="KAK9798938.1"/>
    </source>
</evidence>
<keyword evidence="1" id="KW-0106">Calcium</keyword>
<dbReference type="AlphaFoldDB" id="A0AAW1PMW4"/>
<dbReference type="PROSITE" id="PS00018">
    <property type="entry name" value="EF_HAND_1"/>
    <property type="match status" value="1"/>
</dbReference>
<organism evidence="4 5">
    <name type="scientific">Symbiochloris irregularis</name>
    <dbReference type="NCBI Taxonomy" id="706552"/>
    <lineage>
        <taxon>Eukaryota</taxon>
        <taxon>Viridiplantae</taxon>
        <taxon>Chlorophyta</taxon>
        <taxon>core chlorophytes</taxon>
        <taxon>Trebouxiophyceae</taxon>
        <taxon>Trebouxiales</taxon>
        <taxon>Trebouxiaceae</taxon>
        <taxon>Symbiochloris</taxon>
    </lineage>
</organism>
<keyword evidence="5" id="KW-1185">Reference proteome</keyword>
<feature type="domain" description="EF-hand" evidence="2">
    <location>
        <begin position="50"/>
        <end position="85"/>
    </location>
</feature>
<name>A0AAW1PMW4_9CHLO</name>
<reference evidence="4 5" key="1">
    <citation type="journal article" date="2024" name="Nat. Commun.">
        <title>Phylogenomics reveals the evolutionary origins of lichenization in chlorophyte algae.</title>
        <authorList>
            <person name="Puginier C."/>
            <person name="Libourel C."/>
            <person name="Otte J."/>
            <person name="Skaloud P."/>
            <person name="Haon M."/>
            <person name="Grisel S."/>
            <person name="Petersen M."/>
            <person name="Berrin J.G."/>
            <person name="Delaux P.M."/>
            <person name="Dal Grande F."/>
            <person name="Keller J."/>
        </authorList>
    </citation>
    <scope>NUCLEOTIDE SEQUENCE [LARGE SCALE GENOMIC DNA]</scope>
    <source>
        <strain evidence="4 5">SAG 2036</strain>
    </source>
</reference>
<dbReference type="SUPFAM" id="SSF47473">
    <property type="entry name" value="EF-hand"/>
    <property type="match status" value="1"/>
</dbReference>
<dbReference type="EMBL" id="JALJOQ010000016">
    <property type="protein sequence ID" value="KAK9809750.1"/>
    <property type="molecule type" value="Genomic_DNA"/>
</dbReference>
<sequence length="111" mass="13145">MATADSRERYARKNEAVELRRAFDVLDLKRDGKLDAYELGQMFNKLGHSLKKSEVDEIIWEVDEDCDQCVTWAEFQAMYHRCRRDQTGHEPYGLFNVVQFVINDKENREVI</sequence>
<comment type="caution">
    <text evidence="4">The sequence shown here is derived from an EMBL/GenBank/DDBJ whole genome shotgun (WGS) entry which is preliminary data.</text>
</comment>
<evidence type="ECO:0000313" key="5">
    <source>
        <dbReference type="Proteomes" id="UP001465755"/>
    </source>
</evidence>
<dbReference type="InterPro" id="IPR018247">
    <property type="entry name" value="EF_Hand_1_Ca_BS"/>
</dbReference>
<dbReference type="Gene3D" id="1.10.238.10">
    <property type="entry name" value="EF-hand"/>
    <property type="match status" value="1"/>
</dbReference>
<dbReference type="GO" id="GO:0005509">
    <property type="term" value="F:calcium ion binding"/>
    <property type="evidence" value="ECO:0007669"/>
    <property type="project" value="InterPro"/>
</dbReference>
<evidence type="ECO:0000256" key="1">
    <source>
        <dbReference type="ARBA" id="ARBA00022837"/>
    </source>
</evidence>
<evidence type="ECO:0000259" key="2">
    <source>
        <dbReference type="PROSITE" id="PS50222"/>
    </source>
</evidence>